<evidence type="ECO:0000313" key="2">
    <source>
        <dbReference type="EMBL" id="VFQ78367.1"/>
    </source>
</evidence>
<dbReference type="PANTHER" id="PTHR37610">
    <property type="entry name" value="CCHC-TYPE DOMAIN-CONTAINING PROTEIN"/>
    <property type="match status" value="1"/>
</dbReference>
<proteinExistence type="predicted"/>
<protein>
    <recommendedName>
        <fullName evidence="1">Retrotransposon Copia-like N-terminal domain-containing protein</fullName>
    </recommendedName>
</protein>
<gene>
    <name evidence="2" type="ORF">CCAM_LOCUS20143</name>
</gene>
<dbReference type="InterPro" id="IPR029472">
    <property type="entry name" value="Copia-like_N"/>
</dbReference>
<name>A0A484LQ73_9ASTE</name>
<dbReference type="Proteomes" id="UP000595140">
    <property type="component" value="Unassembled WGS sequence"/>
</dbReference>
<sequence length="232" mass="26627">MGEPVTRSSIDPQSELYLHPTETSNFSLASQKLNGDNYAQWKRSAEIALSARNKLGFVDGSSKAPESNSPLLNQWKRCNNLTNAPRLFQLHKEIITLVQGSDSVSEYFTKLKGLWDTYLTMVTLPHCKCDGAEIYSKLLQNQHLMQKITPHPHQWSLNPVLWHLCITPLVQISLCLVSLQVERSLSSFVNIVKFMDIALRDVLRCMDIQKLTKDTMHQWSKVLDWEEELLEM</sequence>
<dbReference type="OrthoDB" id="1302231at2759"/>
<dbReference type="Pfam" id="PF14244">
    <property type="entry name" value="Retrotran_gag_3"/>
    <property type="match status" value="1"/>
</dbReference>
<keyword evidence="3" id="KW-1185">Reference proteome</keyword>
<dbReference type="EMBL" id="OOIL02001788">
    <property type="protein sequence ID" value="VFQ78367.1"/>
    <property type="molecule type" value="Genomic_DNA"/>
</dbReference>
<dbReference type="PANTHER" id="PTHR37610:SF78">
    <property type="entry name" value="GAG-POLYPEPTIDE OF LTR COPIA-TYPE-RELATED"/>
    <property type="match status" value="1"/>
</dbReference>
<feature type="domain" description="Retrotransposon Copia-like N-terminal" evidence="1">
    <location>
        <begin position="19"/>
        <end position="66"/>
    </location>
</feature>
<evidence type="ECO:0000259" key="1">
    <source>
        <dbReference type="Pfam" id="PF14244"/>
    </source>
</evidence>
<evidence type="ECO:0000313" key="3">
    <source>
        <dbReference type="Proteomes" id="UP000595140"/>
    </source>
</evidence>
<accession>A0A484LQ73</accession>
<dbReference type="AlphaFoldDB" id="A0A484LQ73"/>
<reference evidence="2 3" key="1">
    <citation type="submission" date="2018-04" db="EMBL/GenBank/DDBJ databases">
        <authorList>
            <person name="Vogel A."/>
        </authorList>
    </citation>
    <scope>NUCLEOTIDE SEQUENCE [LARGE SCALE GENOMIC DNA]</scope>
</reference>
<organism evidence="2 3">
    <name type="scientific">Cuscuta campestris</name>
    <dbReference type="NCBI Taxonomy" id="132261"/>
    <lineage>
        <taxon>Eukaryota</taxon>
        <taxon>Viridiplantae</taxon>
        <taxon>Streptophyta</taxon>
        <taxon>Embryophyta</taxon>
        <taxon>Tracheophyta</taxon>
        <taxon>Spermatophyta</taxon>
        <taxon>Magnoliopsida</taxon>
        <taxon>eudicotyledons</taxon>
        <taxon>Gunneridae</taxon>
        <taxon>Pentapetalae</taxon>
        <taxon>asterids</taxon>
        <taxon>lamiids</taxon>
        <taxon>Solanales</taxon>
        <taxon>Convolvulaceae</taxon>
        <taxon>Cuscuteae</taxon>
        <taxon>Cuscuta</taxon>
        <taxon>Cuscuta subgen. Grammica</taxon>
        <taxon>Cuscuta sect. Cleistogrammica</taxon>
    </lineage>
</organism>